<proteinExistence type="predicted"/>
<reference evidence="1 2" key="2">
    <citation type="submission" date="2018-11" db="EMBL/GenBank/DDBJ databases">
        <authorList>
            <consortium name="Pathogen Informatics"/>
        </authorList>
    </citation>
    <scope>NUCLEOTIDE SEQUENCE [LARGE SCALE GENOMIC DNA]</scope>
</reference>
<evidence type="ECO:0000313" key="3">
    <source>
        <dbReference type="WBParaSite" id="NBR_0000101401-mRNA-1"/>
    </source>
</evidence>
<dbReference type="EMBL" id="UYSL01000655">
    <property type="protein sequence ID" value="VDL64200.1"/>
    <property type="molecule type" value="Genomic_DNA"/>
</dbReference>
<dbReference type="WBParaSite" id="NBR_0000101401-mRNA-1">
    <property type="protein sequence ID" value="NBR_0000101401-mRNA-1"/>
    <property type="gene ID" value="NBR_0000101401"/>
</dbReference>
<dbReference type="AlphaFoldDB" id="A0A0N4XER2"/>
<evidence type="ECO:0000313" key="1">
    <source>
        <dbReference type="EMBL" id="VDL64200.1"/>
    </source>
</evidence>
<evidence type="ECO:0000313" key="2">
    <source>
        <dbReference type="Proteomes" id="UP000271162"/>
    </source>
</evidence>
<reference evidence="3" key="1">
    <citation type="submission" date="2017-02" db="UniProtKB">
        <authorList>
            <consortium name="WormBaseParasite"/>
        </authorList>
    </citation>
    <scope>IDENTIFICATION</scope>
</reference>
<accession>A0A0N4XER2</accession>
<name>A0A0N4XER2_NIPBR</name>
<sequence length="113" mass="13138">MRQSGQLLRFRTAPEIRKKWKDVMCSPPARLYFRRSSKLRGAARHCDGCSCLVDRLQLCRLTGNVVILWEKAYRCPPPFLFRVGTPSDFQHSRNWMEEAFSTNSTVNRLTKCG</sequence>
<keyword evidence="2" id="KW-1185">Reference proteome</keyword>
<protein>
    <submittedName>
        <fullName evidence="3">THAP-type domain-containing protein</fullName>
    </submittedName>
</protein>
<dbReference type="Proteomes" id="UP000271162">
    <property type="component" value="Unassembled WGS sequence"/>
</dbReference>
<organism evidence="3">
    <name type="scientific">Nippostrongylus brasiliensis</name>
    <name type="common">Rat hookworm</name>
    <dbReference type="NCBI Taxonomy" id="27835"/>
    <lineage>
        <taxon>Eukaryota</taxon>
        <taxon>Metazoa</taxon>
        <taxon>Ecdysozoa</taxon>
        <taxon>Nematoda</taxon>
        <taxon>Chromadorea</taxon>
        <taxon>Rhabditida</taxon>
        <taxon>Rhabditina</taxon>
        <taxon>Rhabditomorpha</taxon>
        <taxon>Strongyloidea</taxon>
        <taxon>Heligmosomidae</taxon>
        <taxon>Nippostrongylus</taxon>
    </lineage>
</organism>
<gene>
    <name evidence="1" type="ORF">NBR_LOCUS1015</name>
</gene>